<organism evidence="3 4">
    <name type="scientific">Pisum sativum</name>
    <name type="common">Garden pea</name>
    <name type="synonym">Lathyrus oleraceus</name>
    <dbReference type="NCBI Taxonomy" id="3888"/>
    <lineage>
        <taxon>Eukaryota</taxon>
        <taxon>Viridiplantae</taxon>
        <taxon>Streptophyta</taxon>
        <taxon>Embryophyta</taxon>
        <taxon>Tracheophyta</taxon>
        <taxon>Spermatophyta</taxon>
        <taxon>Magnoliopsida</taxon>
        <taxon>eudicotyledons</taxon>
        <taxon>Gunneridae</taxon>
        <taxon>Pentapetalae</taxon>
        <taxon>rosids</taxon>
        <taxon>fabids</taxon>
        <taxon>Fabales</taxon>
        <taxon>Fabaceae</taxon>
        <taxon>Papilionoideae</taxon>
        <taxon>50 kb inversion clade</taxon>
        <taxon>NPAAA clade</taxon>
        <taxon>Hologalegina</taxon>
        <taxon>IRL clade</taxon>
        <taxon>Fabeae</taxon>
        <taxon>Lathyrus</taxon>
    </lineage>
</organism>
<dbReference type="SUPFAM" id="SSF88659">
    <property type="entry name" value="Sigma3 and sigma4 domains of RNA polymerase sigma factors"/>
    <property type="match status" value="1"/>
</dbReference>
<sequence>MGVVTVSSSAARTPLGLNSKFSTHHSVLKRPLTVAFKGDKQNDIALVATQEKIPTQDETVKTRKKRIAKTKKLPKKARGVLVEETFPSSLDVDYNEAAAILENIYKLSPTSDACDADYIDSEIKRVSRRGKKVGDASKEELVNDRVVRTQKTKAKRMNLDERIALKMDNDSEDVTPTRKKRNGRKRIGKFEELLREFSVPADLVSLDWKKMKIPPVLPSSEHTFLFKLMEPMKALLKVKEDLQKELAREPTEEEIGDATNMSTVKVKKAIEVGRAARNKLIRVIQIVRFSYSLAFS</sequence>
<dbReference type="PANTHER" id="PTHR30603:SF4">
    <property type="entry name" value="RNA POLYMERASE SIGMA FACTOR SIGE, CHLOROPLASTIC_MITOCHONDRIAL"/>
    <property type="match status" value="1"/>
</dbReference>
<dbReference type="EMBL" id="JAMSHJ010000005">
    <property type="protein sequence ID" value="KAI5405663.1"/>
    <property type="molecule type" value="Genomic_DNA"/>
</dbReference>
<evidence type="ECO:0000313" key="4">
    <source>
        <dbReference type="Proteomes" id="UP001058974"/>
    </source>
</evidence>
<dbReference type="AlphaFoldDB" id="A0A9D4WQB2"/>
<dbReference type="Proteomes" id="UP001058974">
    <property type="component" value="Chromosome 5"/>
</dbReference>
<dbReference type="Gramene" id="Psat5g079640.2">
    <property type="protein sequence ID" value="Psat5g079640.2.cds"/>
    <property type="gene ID" value="Psat5g079640"/>
</dbReference>
<dbReference type="InterPro" id="IPR036388">
    <property type="entry name" value="WH-like_DNA-bd_sf"/>
</dbReference>
<name>A0A9D4WQB2_PEA</name>
<evidence type="ECO:0000256" key="1">
    <source>
        <dbReference type="ARBA" id="ARBA00007788"/>
    </source>
</evidence>
<dbReference type="InterPro" id="IPR050239">
    <property type="entry name" value="Sigma-70_RNA_pol_init_factors"/>
</dbReference>
<comment type="similarity">
    <text evidence="1">Belongs to the sigma-70 factor family.</text>
</comment>
<proteinExistence type="inferred from homology"/>
<accession>A0A9D4WQB2</accession>
<dbReference type="Gramene" id="Psat05G0242900-T2">
    <property type="protein sequence ID" value="KAI5405663.1"/>
    <property type="gene ID" value="KIW84_052429"/>
</dbReference>
<reference evidence="3 4" key="1">
    <citation type="journal article" date="2022" name="Nat. Genet.">
        <title>Improved pea reference genome and pan-genome highlight genomic features and evolutionary characteristics.</title>
        <authorList>
            <person name="Yang T."/>
            <person name="Liu R."/>
            <person name="Luo Y."/>
            <person name="Hu S."/>
            <person name="Wang D."/>
            <person name="Wang C."/>
            <person name="Pandey M.K."/>
            <person name="Ge S."/>
            <person name="Xu Q."/>
            <person name="Li N."/>
            <person name="Li G."/>
            <person name="Huang Y."/>
            <person name="Saxena R.K."/>
            <person name="Ji Y."/>
            <person name="Li M."/>
            <person name="Yan X."/>
            <person name="He Y."/>
            <person name="Liu Y."/>
            <person name="Wang X."/>
            <person name="Xiang C."/>
            <person name="Varshney R.K."/>
            <person name="Ding H."/>
            <person name="Gao S."/>
            <person name="Zong X."/>
        </authorList>
    </citation>
    <scope>NUCLEOTIDE SEQUENCE [LARGE SCALE GENOMIC DNA]</scope>
    <source>
        <strain evidence="3 4">cv. Zhongwan 6</strain>
    </source>
</reference>
<feature type="domain" description="RNA polymerase sigma-70 region 3" evidence="2">
    <location>
        <begin position="234"/>
        <end position="275"/>
    </location>
</feature>
<dbReference type="GO" id="GO:0003700">
    <property type="term" value="F:DNA-binding transcription factor activity"/>
    <property type="evidence" value="ECO:0007669"/>
    <property type="project" value="InterPro"/>
</dbReference>
<comment type="caution">
    <text evidence="3">The sequence shown here is derived from an EMBL/GenBank/DDBJ whole genome shotgun (WGS) entry which is preliminary data.</text>
</comment>
<evidence type="ECO:0000259" key="2">
    <source>
        <dbReference type="Pfam" id="PF04539"/>
    </source>
</evidence>
<evidence type="ECO:0000313" key="3">
    <source>
        <dbReference type="EMBL" id="KAI5405663.1"/>
    </source>
</evidence>
<gene>
    <name evidence="3" type="ORF">KIW84_052429</name>
</gene>
<dbReference type="Pfam" id="PF04539">
    <property type="entry name" value="Sigma70_r3"/>
    <property type="match status" value="1"/>
</dbReference>
<keyword evidence="4" id="KW-1185">Reference proteome</keyword>
<dbReference type="InterPro" id="IPR013324">
    <property type="entry name" value="RNA_pol_sigma_r3/r4-like"/>
</dbReference>
<dbReference type="PANTHER" id="PTHR30603">
    <property type="entry name" value="RNA POLYMERASE SIGMA FACTOR RPO"/>
    <property type="match status" value="1"/>
</dbReference>
<dbReference type="GO" id="GO:0006352">
    <property type="term" value="P:DNA-templated transcription initiation"/>
    <property type="evidence" value="ECO:0007669"/>
    <property type="project" value="InterPro"/>
</dbReference>
<dbReference type="Gramene" id="Psat5g079640.4">
    <property type="protein sequence ID" value="Psat5g079640.4.cds"/>
    <property type="gene ID" value="Psat5g079640"/>
</dbReference>
<dbReference type="Gene3D" id="1.10.10.10">
    <property type="entry name" value="Winged helix-like DNA-binding domain superfamily/Winged helix DNA-binding domain"/>
    <property type="match status" value="1"/>
</dbReference>
<protein>
    <recommendedName>
        <fullName evidence="2">RNA polymerase sigma-70 region 3 domain-containing protein</fullName>
    </recommendedName>
</protein>
<dbReference type="InterPro" id="IPR007624">
    <property type="entry name" value="RNA_pol_sigma70_r3"/>
</dbReference>